<geneLocation type="plasmid" evidence="1 2">
    <name>unnamed1</name>
</geneLocation>
<evidence type="ECO:0000313" key="1">
    <source>
        <dbReference type="EMBL" id="XKQ43041.1"/>
    </source>
</evidence>
<keyword evidence="1" id="KW-0378">Hydrolase</keyword>
<dbReference type="EMBL" id="CP171845">
    <property type="protein sequence ID" value="XKQ43041.1"/>
    <property type="molecule type" value="Genomic_DNA"/>
</dbReference>
<dbReference type="Proteomes" id="UP000076193">
    <property type="component" value="Plasmid unnamed1"/>
</dbReference>
<protein>
    <submittedName>
        <fullName evidence="1">Serine hydrolase domain-containing protein</fullName>
        <ecNumber evidence="1">3.-.-.-</ecNumber>
    </submittedName>
</protein>
<keyword evidence="1" id="KW-0614">Plasmid</keyword>
<accession>A0ACD5FCX6</accession>
<name>A0ACD5FCX6_RHILE</name>
<gene>
    <name evidence="1" type="ORF">A4A59_025935</name>
</gene>
<reference evidence="1" key="1">
    <citation type="submission" date="2024-10" db="EMBL/GenBank/DDBJ databases">
        <title>Strain of Rhizobium-related bacteria isolated fromm roots of Vavilovia formosa.</title>
        <authorList>
            <person name="Kimeklis A."/>
            <person name="Afonin A."/>
        </authorList>
    </citation>
    <scope>NUCLEOTIDE SEQUENCE</scope>
    <source>
        <strain evidence="1">Vaf12</strain>
    </source>
</reference>
<evidence type="ECO:0000313" key="2">
    <source>
        <dbReference type="Proteomes" id="UP000076193"/>
    </source>
</evidence>
<sequence>MDFDPNNLDRVIDDALATKRVAGAVVMASRSGHIIYSSARGLADLEARRPMDLNSIFRMASLTKPIASVCVLALVDAGLIDLEEDIRRYLPAFSPMLGSGEVPTITIRHLLTHTSGLTYDFLQPPTGSYWAKQVSSGLDQPGLTLSEQLARANAVPLVAMPGTAFNYSISTDILGAAVMSVTHGTLDEAFLRFVLGPLGMYETGFVPTDNSRVTQAYFNHEGALSRMGPSQLVANDISFTSFSPDRWRDPKSFQSAGAGLLGTASDYLTFLVALLQGGSPILSPNKMNWLAENAIGDLEVDPANPGWGFSLGFSVLRDRVSVGTPQANGSWSWGGAYGHSWFVDPSQELAVVALTNTAMEGVAGQFPLEVRNAFY</sequence>
<dbReference type="EC" id="3.-.-.-" evidence="1"/>
<proteinExistence type="predicted"/>
<organism evidence="1 2">
    <name type="scientific">Rhizobium leguminosarum</name>
    <dbReference type="NCBI Taxonomy" id="384"/>
    <lineage>
        <taxon>Bacteria</taxon>
        <taxon>Pseudomonadati</taxon>
        <taxon>Pseudomonadota</taxon>
        <taxon>Alphaproteobacteria</taxon>
        <taxon>Hyphomicrobiales</taxon>
        <taxon>Rhizobiaceae</taxon>
        <taxon>Rhizobium/Agrobacterium group</taxon>
        <taxon>Rhizobium</taxon>
    </lineage>
</organism>